<feature type="region of interest" description="Disordered" evidence="8">
    <location>
        <begin position="66"/>
        <end position="86"/>
    </location>
</feature>
<dbReference type="Gene3D" id="3.30.1330.60">
    <property type="entry name" value="OmpA-like domain"/>
    <property type="match status" value="1"/>
</dbReference>
<evidence type="ECO:0000256" key="3">
    <source>
        <dbReference type="ARBA" id="ARBA00022475"/>
    </source>
</evidence>
<dbReference type="NCBIfam" id="NF006548">
    <property type="entry name" value="PRK09041.1"/>
    <property type="match status" value="1"/>
</dbReference>
<proteinExistence type="inferred from homology"/>
<feature type="compositionally biased region" description="Basic and acidic residues" evidence="8">
    <location>
        <begin position="385"/>
        <end position="400"/>
    </location>
</feature>
<dbReference type="CDD" id="cd07185">
    <property type="entry name" value="OmpA_C-like"/>
    <property type="match status" value="1"/>
</dbReference>
<sequence length="400" mass="43358">MAEQPIIKKIIKKKGQEHHGGAWKLAYADFVTAMMAFFLLMWLLGSTTEETKKGISEYFQNPYKAEESSKGTAPPPGTSGSLSEIQGKEATTDLELIAEKEEKKNLAKLKEKIEKMIKDDIKLSEAKDQIKLEITDEGLRVQIVDSKNKPMFKTGSSETEPQIRTILSALAPVINSLPNRITINGHTDSQPFSGNRKQYTNWELSSERANAARFVLTQGGLGEDKIIRVAGLSDSIHFNKKDPLDPMNRRISIIVMNKKAEKKILEASSGNMPAATDEKAPAPVEAPAHGTKEGGDEHQPTDAAAPHDAPETKAHEPSTTPEKPTEKPVVGETGPKPEPTTPTEAEHQTKAPPTEIPAGTESAPQPESAPPPAETHEPAGTPEKPAADAEAKPAPEPEKH</sequence>
<dbReference type="InterPro" id="IPR050330">
    <property type="entry name" value="Bact_OuterMem_StrucFunc"/>
</dbReference>
<dbReference type="PANTHER" id="PTHR30329:SF21">
    <property type="entry name" value="LIPOPROTEIN YIAD-RELATED"/>
    <property type="match status" value="1"/>
</dbReference>
<dbReference type="GO" id="GO:0005886">
    <property type="term" value="C:plasma membrane"/>
    <property type="evidence" value="ECO:0007669"/>
    <property type="project" value="UniProtKB-SubCell"/>
</dbReference>
<evidence type="ECO:0000256" key="4">
    <source>
        <dbReference type="ARBA" id="ARBA00022692"/>
    </source>
</evidence>
<evidence type="ECO:0000256" key="6">
    <source>
        <dbReference type="ARBA" id="ARBA00023136"/>
    </source>
</evidence>
<dbReference type="EMBL" id="AYLO01000025">
    <property type="protein sequence ID" value="ESS73325.1"/>
    <property type="molecule type" value="Genomic_DNA"/>
</dbReference>
<comment type="similarity">
    <text evidence="2">Belongs to the MotB family.</text>
</comment>
<keyword evidence="4 9" id="KW-0812">Transmembrane</keyword>
<comment type="subcellular location">
    <subcellularLocation>
        <location evidence="1">Cell membrane</location>
        <topology evidence="1">Single-pass membrane protein</topology>
    </subcellularLocation>
</comment>
<evidence type="ECO:0000256" key="8">
    <source>
        <dbReference type="SAM" id="MobiDB-lite"/>
    </source>
</evidence>
<evidence type="ECO:0000259" key="10">
    <source>
        <dbReference type="PROSITE" id="PS51123"/>
    </source>
</evidence>
<dbReference type="RefSeq" id="WP_023493638.1">
    <property type="nucleotide sequence ID" value="NZ_AYLO01000025.1"/>
</dbReference>
<reference evidence="11 12" key="1">
    <citation type="journal article" date="2013" name="Genome Announc.">
        <title>Draft Genome Sequence of the Methanotrophic Gammaproteobacterium Methyloglobulus morosus DSM 22980 Strain KoM1.</title>
        <authorList>
            <person name="Poehlein A."/>
            <person name="Deutzmann J.S."/>
            <person name="Daniel R."/>
            <person name="Simeonova D.D."/>
        </authorList>
    </citation>
    <scope>NUCLEOTIDE SEQUENCE [LARGE SCALE GENOMIC DNA]</scope>
    <source>
        <strain evidence="11 12">KoM1</strain>
    </source>
</reference>
<dbReference type="SUPFAM" id="SSF103088">
    <property type="entry name" value="OmpA-like"/>
    <property type="match status" value="1"/>
</dbReference>
<dbReference type="Proteomes" id="UP000017842">
    <property type="component" value="Unassembled WGS sequence"/>
</dbReference>
<dbReference type="OrthoDB" id="9809186at2"/>
<dbReference type="Pfam" id="PF00691">
    <property type="entry name" value="OmpA"/>
    <property type="match status" value="1"/>
</dbReference>
<gene>
    <name evidence="11" type="primary">motB</name>
    <name evidence="11" type="ORF">MGMO_25c00030</name>
</gene>
<feature type="region of interest" description="Disordered" evidence="8">
    <location>
        <begin position="269"/>
        <end position="400"/>
    </location>
</feature>
<dbReference type="InterPro" id="IPR036737">
    <property type="entry name" value="OmpA-like_sf"/>
</dbReference>
<feature type="domain" description="OmpA-like" evidence="10">
    <location>
        <begin position="139"/>
        <end position="259"/>
    </location>
</feature>
<feature type="transmembrane region" description="Helical" evidence="9">
    <location>
        <begin position="21"/>
        <end position="44"/>
    </location>
</feature>
<evidence type="ECO:0000313" key="11">
    <source>
        <dbReference type="EMBL" id="ESS73325.1"/>
    </source>
</evidence>
<evidence type="ECO:0000256" key="1">
    <source>
        <dbReference type="ARBA" id="ARBA00004162"/>
    </source>
</evidence>
<dbReference type="PATRIC" id="fig|1116472.3.peg.753"/>
<dbReference type="InterPro" id="IPR006665">
    <property type="entry name" value="OmpA-like"/>
</dbReference>
<evidence type="ECO:0000256" key="5">
    <source>
        <dbReference type="ARBA" id="ARBA00022989"/>
    </source>
</evidence>
<dbReference type="eggNOG" id="COG1360">
    <property type="taxonomic scope" value="Bacteria"/>
</dbReference>
<keyword evidence="6 7" id="KW-0472">Membrane</keyword>
<dbReference type="Pfam" id="PF13677">
    <property type="entry name" value="MotB_plug"/>
    <property type="match status" value="1"/>
</dbReference>
<evidence type="ECO:0000256" key="2">
    <source>
        <dbReference type="ARBA" id="ARBA00008914"/>
    </source>
</evidence>
<keyword evidence="3" id="KW-1003">Cell membrane</keyword>
<dbReference type="AlphaFoldDB" id="V5BJ37"/>
<feature type="compositionally biased region" description="Basic and acidic residues" evidence="8">
    <location>
        <begin position="290"/>
        <end position="300"/>
    </location>
</feature>
<protein>
    <submittedName>
        <fullName evidence="11">Motility protein B</fullName>
    </submittedName>
</protein>
<organism evidence="11 12">
    <name type="scientific">Methyloglobulus morosus KoM1</name>
    <dbReference type="NCBI Taxonomy" id="1116472"/>
    <lineage>
        <taxon>Bacteria</taxon>
        <taxon>Pseudomonadati</taxon>
        <taxon>Pseudomonadota</taxon>
        <taxon>Gammaproteobacteria</taxon>
        <taxon>Methylococcales</taxon>
        <taxon>Methylococcaceae</taxon>
        <taxon>Methyloglobulus</taxon>
    </lineage>
</organism>
<dbReference type="InterPro" id="IPR025713">
    <property type="entry name" value="MotB-like_N_dom"/>
</dbReference>
<dbReference type="STRING" id="1116472.MGMO_25c00030"/>
<evidence type="ECO:0000313" key="12">
    <source>
        <dbReference type="Proteomes" id="UP000017842"/>
    </source>
</evidence>
<evidence type="ECO:0000256" key="9">
    <source>
        <dbReference type="SAM" id="Phobius"/>
    </source>
</evidence>
<keyword evidence="12" id="KW-1185">Reference proteome</keyword>
<dbReference type="PROSITE" id="PS51123">
    <property type="entry name" value="OMPA_2"/>
    <property type="match status" value="1"/>
</dbReference>
<comment type="caution">
    <text evidence="11">The sequence shown here is derived from an EMBL/GenBank/DDBJ whole genome shotgun (WGS) entry which is preliminary data.</text>
</comment>
<evidence type="ECO:0000256" key="7">
    <source>
        <dbReference type="PROSITE-ProRule" id="PRU00473"/>
    </source>
</evidence>
<dbReference type="PANTHER" id="PTHR30329">
    <property type="entry name" value="STATOR ELEMENT OF FLAGELLAR MOTOR COMPLEX"/>
    <property type="match status" value="1"/>
</dbReference>
<keyword evidence="5 9" id="KW-1133">Transmembrane helix</keyword>
<name>V5BJ37_9GAMM</name>
<accession>V5BJ37</accession>